<dbReference type="RefSeq" id="WP_367992177.1">
    <property type="nucleotide sequence ID" value="NZ_JBFPJR010000007.1"/>
</dbReference>
<keyword evidence="5 7" id="KW-1133">Transmembrane helix</keyword>
<evidence type="ECO:0000256" key="6">
    <source>
        <dbReference type="ARBA" id="ARBA00023136"/>
    </source>
</evidence>
<dbReference type="InterPro" id="IPR023090">
    <property type="entry name" value="UPF0702_alpha/beta_dom_sf"/>
</dbReference>
<feature type="domain" description="YetF C-terminal" evidence="8">
    <location>
        <begin position="79"/>
        <end position="147"/>
    </location>
</feature>
<keyword evidence="10" id="KW-1185">Reference proteome</keyword>
<evidence type="ECO:0000313" key="9">
    <source>
        <dbReference type="EMBL" id="MEX0427112.1"/>
    </source>
</evidence>
<evidence type="ECO:0000256" key="1">
    <source>
        <dbReference type="ARBA" id="ARBA00004651"/>
    </source>
</evidence>
<name>A0ABV3SXL5_9ACTN</name>
<accession>A0ABV3SXL5</accession>
<evidence type="ECO:0000313" key="10">
    <source>
        <dbReference type="Proteomes" id="UP001556631"/>
    </source>
</evidence>
<comment type="similarity">
    <text evidence="2">Belongs to the UPF0702 family.</text>
</comment>
<evidence type="ECO:0000259" key="8">
    <source>
        <dbReference type="Pfam" id="PF04239"/>
    </source>
</evidence>
<dbReference type="Gene3D" id="3.30.240.20">
    <property type="entry name" value="bsu07140 like domains"/>
    <property type="match status" value="1"/>
</dbReference>
<feature type="transmembrane region" description="Helical" evidence="7">
    <location>
        <begin position="53"/>
        <end position="75"/>
    </location>
</feature>
<proteinExistence type="inferred from homology"/>
<comment type="subcellular location">
    <subcellularLocation>
        <location evidence="1">Cell membrane</location>
        <topology evidence="1">Multi-pass membrane protein</topology>
    </subcellularLocation>
</comment>
<comment type="caution">
    <text evidence="9">The sequence shown here is derived from an EMBL/GenBank/DDBJ whole genome shotgun (WGS) entry which is preliminary data.</text>
</comment>
<evidence type="ECO:0000256" key="2">
    <source>
        <dbReference type="ARBA" id="ARBA00006448"/>
    </source>
</evidence>
<keyword evidence="3" id="KW-1003">Cell membrane</keyword>
<evidence type="ECO:0000256" key="4">
    <source>
        <dbReference type="ARBA" id="ARBA00022692"/>
    </source>
</evidence>
<dbReference type="InterPro" id="IPR007353">
    <property type="entry name" value="DUF421"/>
</dbReference>
<dbReference type="PANTHER" id="PTHR34582:SF6">
    <property type="entry name" value="UPF0702 TRANSMEMBRANE PROTEIN YCAP"/>
    <property type="match status" value="1"/>
</dbReference>
<protein>
    <submittedName>
        <fullName evidence="9">DUF421 domain-containing protein</fullName>
    </submittedName>
</protein>
<keyword evidence="6 7" id="KW-0472">Membrane</keyword>
<sequence length="162" mass="17965">MEIVIRALVIFCFLWLVTRAVGRSTLGELSTFQLLLYVTMGDLVQQAVTQQDYSLTAGMLAISTFALLTVSLSWVQWRFPRARPLTAGRPVLVWRDGGPVDEAMREQRLAVADVLVAAREQGIRRTDEIEYAVLEADGRLSFFTREAGSSDDDGAPETAPQT</sequence>
<dbReference type="PANTHER" id="PTHR34582">
    <property type="entry name" value="UPF0702 TRANSMEMBRANE PROTEIN YCAP"/>
    <property type="match status" value="1"/>
</dbReference>
<organism evidence="9 10">
    <name type="scientific">Nocardioides eburneus</name>
    <dbReference type="NCBI Taxonomy" id="3231482"/>
    <lineage>
        <taxon>Bacteria</taxon>
        <taxon>Bacillati</taxon>
        <taxon>Actinomycetota</taxon>
        <taxon>Actinomycetes</taxon>
        <taxon>Propionibacteriales</taxon>
        <taxon>Nocardioidaceae</taxon>
        <taxon>Nocardioides</taxon>
    </lineage>
</organism>
<reference evidence="9 10" key="1">
    <citation type="submission" date="2024-07" db="EMBL/GenBank/DDBJ databases">
        <authorList>
            <person name="Lee S."/>
            <person name="Kang M."/>
        </authorList>
    </citation>
    <scope>NUCLEOTIDE SEQUENCE [LARGE SCALE GENOMIC DNA]</scope>
    <source>
        <strain evidence="9 10">DS6</strain>
    </source>
</reference>
<keyword evidence="4 7" id="KW-0812">Transmembrane</keyword>
<evidence type="ECO:0000256" key="5">
    <source>
        <dbReference type="ARBA" id="ARBA00022989"/>
    </source>
</evidence>
<dbReference type="EMBL" id="JBFPJR010000007">
    <property type="protein sequence ID" value="MEX0427112.1"/>
    <property type="molecule type" value="Genomic_DNA"/>
</dbReference>
<evidence type="ECO:0000256" key="7">
    <source>
        <dbReference type="SAM" id="Phobius"/>
    </source>
</evidence>
<gene>
    <name evidence="9" type="ORF">AB3X52_05720</name>
</gene>
<evidence type="ECO:0000256" key="3">
    <source>
        <dbReference type="ARBA" id="ARBA00022475"/>
    </source>
</evidence>
<dbReference type="Pfam" id="PF04239">
    <property type="entry name" value="DUF421"/>
    <property type="match status" value="1"/>
</dbReference>
<dbReference type="Proteomes" id="UP001556631">
    <property type="component" value="Unassembled WGS sequence"/>
</dbReference>